<proteinExistence type="predicted"/>
<gene>
    <name evidence="7" type="ORF">EFA69_14975</name>
</gene>
<dbReference type="InterPro" id="IPR022791">
    <property type="entry name" value="L-PG_synthase/AglD"/>
</dbReference>
<dbReference type="Proteomes" id="UP000271010">
    <property type="component" value="Unassembled WGS sequence"/>
</dbReference>
<evidence type="ECO:0000313" key="8">
    <source>
        <dbReference type="Proteomes" id="UP000271010"/>
    </source>
</evidence>
<dbReference type="RefSeq" id="WP_123133904.1">
    <property type="nucleotide sequence ID" value="NZ_RJJE01000017.1"/>
</dbReference>
<feature type="transmembrane region" description="Helical" evidence="6">
    <location>
        <begin position="302"/>
        <end position="328"/>
    </location>
</feature>
<evidence type="ECO:0000256" key="1">
    <source>
        <dbReference type="ARBA" id="ARBA00004651"/>
    </source>
</evidence>
<evidence type="ECO:0000256" key="5">
    <source>
        <dbReference type="ARBA" id="ARBA00023136"/>
    </source>
</evidence>
<keyword evidence="5 6" id="KW-0472">Membrane</keyword>
<feature type="transmembrane region" description="Helical" evidence="6">
    <location>
        <begin position="58"/>
        <end position="79"/>
    </location>
</feature>
<name>A0A3M9MQE6_9BACT</name>
<keyword evidence="4 6" id="KW-1133">Transmembrane helix</keyword>
<organism evidence="7 8">
    <name type="scientific">Rufibacter immobilis</name>
    <dbReference type="NCBI Taxonomy" id="1348778"/>
    <lineage>
        <taxon>Bacteria</taxon>
        <taxon>Pseudomonadati</taxon>
        <taxon>Bacteroidota</taxon>
        <taxon>Cytophagia</taxon>
        <taxon>Cytophagales</taxon>
        <taxon>Hymenobacteraceae</taxon>
        <taxon>Rufibacter</taxon>
    </lineage>
</organism>
<feature type="transmembrane region" description="Helical" evidence="6">
    <location>
        <begin position="229"/>
        <end position="249"/>
    </location>
</feature>
<reference evidence="7 8" key="1">
    <citation type="submission" date="2018-11" db="EMBL/GenBank/DDBJ databases">
        <title>Rufibacter latericius sp. nov., isolated from water in Baiyang Lake.</title>
        <authorList>
            <person name="Yang Y."/>
        </authorList>
    </citation>
    <scope>NUCLEOTIDE SEQUENCE [LARGE SCALE GENOMIC DNA]</scope>
    <source>
        <strain evidence="7 8">MCC P1</strain>
    </source>
</reference>
<keyword evidence="2" id="KW-1003">Cell membrane</keyword>
<dbReference type="EMBL" id="RJJE01000017">
    <property type="protein sequence ID" value="RNI27435.1"/>
    <property type="molecule type" value="Genomic_DNA"/>
</dbReference>
<comment type="subcellular location">
    <subcellularLocation>
        <location evidence="1">Cell membrane</location>
        <topology evidence="1">Multi-pass membrane protein</topology>
    </subcellularLocation>
</comment>
<evidence type="ECO:0000313" key="7">
    <source>
        <dbReference type="EMBL" id="RNI27435.1"/>
    </source>
</evidence>
<evidence type="ECO:0000256" key="6">
    <source>
        <dbReference type="SAM" id="Phobius"/>
    </source>
</evidence>
<feature type="transmembrane region" description="Helical" evidence="6">
    <location>
        <begin position="261"/>
        <end position="281"/>
    </location>
</feature>
<sequence length="336" mass="37378">MNHKVQNYKHSGRLLLSRRFLVGLGKLVVFCLTLYYLRQAILEASTHSVFSLATFWKVWADRGVALCLAAFLLPVNWGVEALKWQYLSRKIEHITFLEAYRAVLVGLTLGFVTPNRVGDYAGRVLTLHQKDRADAIGAILLGRLCQLYATVLIGSAAVAYFIYRYYVPLASPVGVSIGGALLLVNVWALALLFSFKWAVVLLERVKYFRKWGHYVSVIGSYSGKELREVLLISGLRYMVFAAQFILLLWAFGVELTLPEYIWGVAGTFLIKSAVPSINALADIGMRELSAMHFFGLMGQDPLLVLGASLTLWTLNIALPSAVGLLFVLPLKLSSSR</sequence>
<accession>A0A3M9MQE6</accession>
<comment type="caution">
    <text evidence="7">The sequence shown here is derived from an EMBL/GenBank/DDBJ whole genome shotgun (WGS) entry which is preliminary data.</text>
</comment>
<dbReference type="Pfam" id="PF03706">
    <property type="entry name" value="LPG_synthase_TM"/>
    <property type="match status" value="1"/>
</dbReference>
<feature type="transmembrane region" description="Helical" evidence="6">
    <location>
        <begin position="20"/>
        <end position="37"/>
    </location>
</feature>
<evidence type="ECO:0000256" key="3">
    <source>
        <dbReference type="ARBA" id="ARBA00022692"/>
    </source>
</evidence>
<evidence type="ECO:0000256" key="2">
    <source>
        <dbReference type="ARBA" id="ARBA00022475"/>
    </source>
</evidence>
<feature type="transmembrane region" description="Helical" evidence="6">
    <location>
        <begin position="175"/>
        <end position="202"/>
    </location>
</feature>
<dbReference type="OrthoDB" id="1121314at2"/>
<evidence type="ECO:0000256" key="4">
    <source>
        <dbReference type="ARBA" id="ARBA00022989"/>
    </source>
</evidence>
<keyword evidence="3 6" id="KW-0812">Transmembrane</keyword>
<dbReference type="AlphaFoldDB" id="A0A3M9MQE6"/>
<keyword evidence="8" id="KW-1185">Reference proteome</keyword>
<feature type="transmembrane region" description="Helical" evidence="6">
    <location>
        <begin position="138"/>
        <end position="163"/>
    </location>
</feature>
<dbReference type="GO" id="GO:0005886">
    <property type="term" value="C:plasma membrane"/>
    <property type="evidence" value="ECO:0007669"/>
    <property type="project" value="UniProtKB-SubCell"/>
</dbReference>
<protein>
    <submittedName>
        <fullName evidence="7">UPF0104 family protein</fullName>
    </submittedName>
</protein>